<dbReference type="EMBL" id="BOOW01000014">
    <property type="protein sequence ID" value="GII92217.1"/>
    <property type="molecule type" value="Genomic_DNA"/>
</dbReference>
<evidence type="ECO:0000313" key="1">
    <source>
        <dbReference type="EMBL" id="GII92217.1"/>
    </source>
</evidence>
<dbReference type="Pfam" id="PF00805">
    <property type="entry name" value="Pentapeptide"/>
    <property type="match status" value="1"/>
</dbReference>
<gene>
    <name evidence="1" type="ORF">Ssi02_24480</name>
</gene>
<dbReference type="InterPro" id="IPR001646">
    <property type="entry name" value="5peptide_repeat"/>
</dbReference>
<evidence type="ECO:0008006" key="3">
    <source>
        <dbReference type="Google" id="ProtNLM"/>
    </source>
</evidence>
<proteinExistence type="predicted"/>
<evidence type="ECO:0000313" key="2">
    <source>
        <dbReference type="Proteomes" id="UP000606172"/>
    </source>
</evidence>
<keyword evidence="2" id="KW-1185">Reference proteome</keyword>
<dbReference type="AlphaFoldDB" id="A0A919RF33"/>
<reference evidence="1" key="1">
    <citation type="submission" date="2021-01" db="EMBL/GenBank/DDBJ databases">
        <title>Whole genome shotgun sequence of Sinosporangium siamense NBRC 109515.</title>
        <authorList>
            <person name="Komaki H."/>
            <person name="Tamura T."/>
        </authorList>
    </citation>
    <scope>NUCLEOTIDE SEQUENCE</scope>
    <source>
        <strain evidence="1">NBRC 109515</strain>
    </source>
</reference>
<accession>A0A919RF33</accession>
<organism evidence="1 2">
    <name type="scientific">Sinosporangium siamense</name>
    <dbReference type="NCBI Taxonomy" id="1367973"/>
    <lineage>
        <taxon>Bacteria</taxon>
        <taxon>Bacillati</taxon>
        <taxon>Actinomycetota</taxon>
        <taxon>Actinomycetes</taxon>
        <taxon>Streptosporangiales</taxon>
        <taxon>Streptosporangiaceae</taxon>
        <taxon>Sinosporangium</taxon>
    </lineage>
</organism>
<comment type="caution">
    <text evidence="1">The sequence shown here is derived from an EMBL/GenBank/DDBJ whole genome shotgun (WGS) entry which is preliminary data.</text>
</comment>
<name>A0A919RF33_9ACTN</name>
<dbReference type="Gene3D" id="2.160.20.80">
    <property type="entry name" value="E3 ubiquitin-protein ligase SopA"/>
    <property type="match status" value="1"/>
</dbReference>
<dbReference type="SUPFAM" id="SSF141571">
    <property type="entry name" value="Pentapeptide repeat-like"/>
    <property type="match status" value="1"/>
</dbReference>
<dbReference type="Proteomes" id="UP000606172">
    <property type="component" value="Unassembled WGS sequence"/>
</dbReference>
<protein>
    <recommendedName>
        <fullName evidence="3">Pentapeptide repeat-containing protein</fullName>
    </recommendedName>
</protein>
<sequence length="102" mass="11063">MILFPQIKRFRVSTFESTVFRDCILAKADFQNADLRGVRFERCDLTGAQFSQAQMAGARFTDCALLGVNGVTSFAGATVSSRDAQELLHALAGALGITVEED</sequence>
<dbReference type="RefSeq" id="WP_239128828.1">
    <property type="nucleotide sequence ID" value="NZ_BOOW01000014.1"/>
</dbReference>